<keyword evidence="2" id="KW-1185">Reference proteome</keyword>
<dbReference type="EMBL" id="JACCJC010000014">
    <property type="protein sequence ID" value="KAF6237394.1"/>
    <property type="molecule type" value="Genomic_DNA"/>
</dbReference>
<proteinExistence type="predicted"/>
<dbReference type="GeneID" id="59285949"/>
<evidence type="ECO:0000313" key="1">
    <source>
        <dbReference type="EMBL" id="KAF6237394.1"/>
    </source>
</evidence>
<dbReference type="AlphaFoldDB" id="A0A8H6L6F9"/>
<sequence length="92" mass="9297">MPNCNTKPQSSHLLPRFATATHASGAMFNSTPQSVNGTSAHIQTKALQTDLNSSTTSATAPVASLTGVGDYSGVDFNAFSVLGDPLTGGIAS</sequence>
<evidence type="ECO:0000313" key="2">
    <source>
        <dbReference type="Proteomes" id="UP000578531"/>
    </source>
</evidence>
<name>A0A8H6L6F9_9LECA</name>
<gene>
    <name evidence="1" type="ORF">HO173_004284</name>
</gene>
<dbReference type="Proteomes" id="UP000578531">
    <property type="component" value="Unassembled WGS sequence"/>
</dbReference>
<dbReference type="RefSeq" id="XP_037166718.1">
    <property type="nucleotide sequence ID" value="XM_037306208.1"/>
</dbReference>
<protein>
    <submittedName>
        <fullName evidence="1">Uncharacterized protein</fullName>
    </submittedName>
</protein>
<accession>A0A8H6L6F9</accession>
<comment type="caution">
    <text evidence="1">The sequence shown here is derived from an EMBL/GenBank/DDBJ whole genome shotgun (WGS) entry which is preliminary data.</text>
</comment>
<reference evidence="1 2" key="1">
    <citation type="journal article" date="2020" name="Genomics">
        <title>Complete, high-quality genomes from long-read metagenomic sequencing of two wolf lichen thalli reveals enigmatic genome architecture.</title>
        <authorList>
            <person name="McKenzie S.K."/>
            <person name="Walston R.F."/>
            <person name="Allen J.L."/>
        </authorList>
    </citation>
    <scope>NUCLEOTIDE SEQUENCE [LARGE SCALE GENOMIC DNA]</scope>
    <source>
        <strain evidence="1">WasteWater2</strain>
    </source>
</reference>
<organism evidence="1 2">
    <name type="scientific">Letharia columbiana</name>
    <dbReference type="NCBI Taxonomy" id="112416"/>
    <lineage>
        <taxon>Eukaryota</taxon>
        <taxon>Fungi</taxon>
        <taxon>Dikarya</taxon>
        <taxon>Ascomycota</taxon>
        <taxon>Pezizomycotina</taxon>
        <taxon>Lecanoromycetes</taxon>
        <taxon>OSLEUM clade</taxon>
        <taxon>Lecanoromycetidae</taxon>
        <taxon>Lecanorales</taxon>
        <taxon>Lecanorineae</taxon>
        <taxon>Parmeliaceae</taxon>
        <taxon>Letharia</taxon>
    </lineage>
</organism>